<name>A0A518DUX7_9BACT</name>
<dbReference type="OrthoDB" id="264225at2"/>
<organism evidence="2 3">
    <name type="scientific">Lignipirellula cremea</name>
    <dbReference type="NCBI Taxonomy" id="2528010"/>
    <lineage>
        <taxon>Bacteria</taxon>
        <taxon>Pseudomonadati</taxon>
        <taxon>Planctomycetota</taxon>
        <taxon>Planctomycetia</taxon>
        <taxon>Pirellulales</taxon>
        <taxon>Pirellulaceae</taxon>
        <taxon>Lignipirellula</taxon>
    </lineage>
</organism>
<evidence type="ECO:0000313" key="2">
    <source>
        <dbReference type="EMBL" id="QDU95627.1"/>
    </source>
</evidence>
<reference evidence="2 3" key="1">
    <citation type="submission" date="2019-02" db="EMBL/GenBank/DDBJ databases">
        <title>Deep-cultivation of Planctomycetes and their phenomic and genomic characterization uncovers novel biology.</title>
        <authorList>
            <person name="Wiegand S."/>
            <person name="Jogler M."/>
            <person name="Boedeker C."/>
            <person name="Pinto D."/>
            <person name="Vollmers J."/>
            <person name="Rivas-Marin E."/>
            <person name="Kohn T."/>
            <person name="Peeters S.H."/>
            <person name="Heuer A."/>
            <person name="Rast P."/>
            <person name="Oberbeckmann S."/>
            <person name="Bunk B."/>
            <person name="Jeske O."/>
            <person name="Meyerdierks A."/>
            <person name="Storesund J.E."/>
            <person name="Kallscheuer N."/>
            <person name="Luecker S."/>
            <person name="Lage O.M."/>
            <person name="Pohl T."/>
            <person name="Merkel B.J."/>
            <person name="Hornburger P."/>
            <person name="Mueller R.-W."/>
            <person name="Bruemmer F."/>
            <person name="Labrenz M."/>
            <person name="Spormann A.M."/>
            <person name="Op den Camp H."/>
            <person name="Overmann J."/>
            <person name="Amann R."/>
            <person name="Jetten M.S.M."/>
            <person name="Mascher T."/>
            <person name="Medema M.H."/>
            <person name="Devos D.P."/>
            <person name="Kaster A.-K."/>
            <person name="Ovreas L."/>
            <person name="Rohde M."/>
            <person name="Galperin M.Y."/>
            <person name="Jogler C."/>
        </authorList>
    </citation>
    <scope>NUCLEOTIDE SEQUENCE [LARGE SCALE GENOMIC DNA]</scope>
    <source>
        <strain evidence="2 3">Pla85_3_4</strain>
    </source>
</reference>
<feature type="signal peptide" evidence="1">
    <location>
        <begin position="1"/>
        <end position="21"/>
    </location>
</feature>
<dbReference type="RefSeq" id="WP_145054342.1">
    <property type="nucleotide sequence ID" value="NZ_CP036433.1"/>
</dbReference>
<dbReference type="InterPro" id="IPR038177">
    <property type="entry name" value="IAT_beta_sf"/>
</dbReference>
<evidence type="ECO:0000313" key="3">
    <source>
        <dbReference type="Proteomes" id="UP000317648"/>
    </source>
</evidence>
<evidence type="ECO:0008006" key="4">
    <source>
        <dbReference type="Google" id="ProtNLM"/>
    </source>
</evidence>
<sequence precursor="true">MKAILRLLMIGVACGAVSWSAGDLLGQNQFNYDPGQAGGYGIPGGAESGFAIPGGGVPTYGGQGGFAGGPVNQGPIVSEWTAPTFPGIFWFSVNGANRGLGYRDTYFTVGAKTRLGEDFLRGRWMLENRLHLDVDDGQFFGNIGLERGFTIEPAHTDVYLSFWYDRDNDEYRNFGHSFDQVGVSAKLKNPIFDFYANGYIPIGETAYEIGNVGTPFFGNNILLQQGYDVGMRGFDASVRVPLPNLAMFGATLDLGGYYYTSTSQFAEGFGGFKGRVALKTINGIGLETEINHDDVFKTTFVLRATYEFGGGAAYDRNGRDLERTVRNDHIVRAHQDPVFLINAANGERFNIIYVDNTVTGGNGTFENPYDELADAEANSSPFDIIFVKNRSIFGNDTTGQDRGIVMQNNQQLLGGGTVHPLASANAGTYDLLIDDGGPIPSIGNLDGGPAVTLANDNTVRGFNFPLIAASSAIYGDAAGGLTTIDQNNISGTDGGVRNDGIVFRNAPAGSQQVVTQTSMTQLDGRGIDIFGGTPNFNFDGGSIDINGLVVQPGLNPIRVANTTAGSVVTIQNGLVTTTGSEAILLDNMSGTFNLFSRTTSNSASTSGLVIQNTTGTANISELTVTDSAQQGILIQNSVGLDANFGVATVNRAGTLLLADAVSLQNNTGATIDFNVLNINNQNGGGLIASNSGFIGINAGSITAVNGPAIDIDPTAIDITLSNVVSSDSLTTGVRLDRVSGSLNIRGLLAVSGVDVINGVEITNSGLLTVDVNSASINNTLGGAAGGAGVLLRDNVVPGSRFNFVQLNMNNLDSDGLVVDNTIGVTVGASNITNVFNGGSGIVLTNQANDVNFTGTTVINGVDGQGVSIAGNAGDNGTINFADLRLSNSVGDAFNISGGENNVNVILGGSGLANSSARSVSITNTTGGNVTFSGSNIVDNGSGIAINNNTGATSTYSFLNTVTVNSAVATVGAVELTNNTGAGGSINFNDLRITSTGAGTTGLFASNDTLLNIATGTVNSTNGPAVDISNTAVDVSLASVTSSLSNTVGLRLNQATGDFDVVGAINVSGLDVATGVDVSNSNLDFSADTITVANTAGGVAGTAAVNISNNTIGSSFNVNNLNISAVDSDGLIVNNNSNVNIVNSTINNLTGGGTGISLINIADTVMPGTDVNFSGITSITTVEGRGVSITGNGASDGTINFSDLRIAGATGTAFSVLGGQNDVAVNLGAAGIVNSVGRSVVISNTTGGDITFNGGDITDTGAGVLVSTNSGADSQYIFNNTIRATSSVANQGVIQVTNNTGATGEVRFADLQVTSNGAATAGLFGNNNTLLTVTDGVISANGGPSVSIATTLANINLTSASSSNSSTFGLRLANLTDNSSFTTGTLNVSAPASDGVSLSSIGDNTNFIVGGGVMTLNTAGTSGFRFRHNGETGGRREVNNMVVTVAGSGNNVNVFDMLDPSLGGPTYSFNNNSVNLGNTNNSTAWLFGVAGTNGNGTMETSTGNAATSVNLGGGSLGFRDFTPNMGGGTIDISTNGVPGTFTP</sequence>
<dbReference type="Proteomes" id="UP000317648">
    <property type="component" value="Chromosome"/>
</dbReference>
<gene>
    <name evidence="2" type="ORF">Pla8534_34430</name>
</gene>
<keyword evidence="1" id="KW-0732">Signal</keyword>
<dbReference type="Gene3D" id="2.40.160.160">
    <property type="entry name" value="Inverse autotransporter, beta-domain"/>
    <property type="match status" value="1"/>
</dbReference>
<accession>A0A518DUX7</accession>
<protein>
    <recommendedName>
        <fullName evidence="4">Inverse autotransporter beta-domain domain-containing protein</fullName>
    </recommendedName>
</protein>
<feature type="chain" id="PRO_5022033271" description="Inverse autotransporter beta-domain domain-containing protein" evidence="1">
    <location>
        <begin position="22"/>
        <end position="1542"/>
    </location>
</feature>
<dbReference type="SMART" id="SM00710">
    <property type="entry name" value="PbH1"/>
    <property type="match status" value="13"/>
</dbReference>
<keyword evidence="3" id="KW-1185">Reference proteome</keyword>
<dbReference type="KEGG" id="lcre:Pla8534_34430"/>
<evidence type="ECO:0000256" key="1">
    <source>
        <dbReference type="SAM" id="SignalP"/>
    </source>
</evidence>
<dbReference type="InterPro" id="IPR006626">
    <property type="entry name" value="PbH1"/>
</dbReference>
<proteinExistence type="predicted"/>
<dbReference type="EMBL" id="CP036433">
    <property type="protein sequence ID" value="QDU95627.1"/>
    <property type="molecule type" value="Genomic_DNA"/>
</dbReference>